<evidence type="ECO:0000313" key="8">
    <source>
        <dbReference type="Proteomes" id="UP001054252"/>
    </source>
</evidence>
<accession>A0AAV5ISY2</accession>
<protein>
    <recommendedName>
        <fullName evidence="4">Calcineurin B-like protein</fullName>
    </recommendedName>
</protein>
<feature type="domain" description="EF-hand" evidence="6">
    <location>
        <begin position="352"/>
        <end position="387"/>
    </location>
</feature>
<dbReference type="InterPro" id="IPR002048">
    <property type="entry name" value="EF_hand_dom"/>
</dbReference>
<dbReference type="SMART" id="SM00054">
    <property type="entry name" value="EFh"/>
    <property type="match status" value="3"/>
</dbReference>
<comment type="subunit">
    <text evidence="4">Homodimer. Interacts with CIPK.</text>
</comment>
<comment type="subcellular location">
    <subcellularLocation>
        <location evidence="4">Membrane</location>
    </subcellularLocation>
</comment>
<gene>
    <name evidence="7" type="ORF">SLEP1_g15843</name>
</gene>
<reference evidence="7 8" key="1">
    <citation type="journal article" date="2021" name="Commun. Biol.">
        <title>The genome of Shorea leprosula (Dipterocarpaceae) highlights the ecological relevance of drought in aseasonal tropical rainforests.</title>
        <authorList>
            <person name="Ng K.K.S."/>
            <person name="Kobayashi M.J."/>
            <person name="Fawcett J.A."/>
            <person name="Hatakeyama M."/>
            <person name="Paape T."/>
            <person name="Ng C.H."/>
            <person name="Ang C.C."/>
            <person name="Tnah L.H."/>
            <person name="Lee C.T."/>
            <person name="Nishiyama T."/>
            <person name="Sese J."/>
            <person name="O'Brien M.J."/>
            <person name="Copetti D."/>
            <person name="Mohd Noor M.I."/>
            <person name="Ong R.C."/>
            <person name="Putra M."/>
            <person name="Sireger I.Z."/>
            <person name="Indrioko S."/>
            <person name="Kosugi Y."/>
            <person name="Izuno A."/>
            <person name="Isagi Y."/>
            <person name="Lee S.L."/>
            <person name="Shimizu K.K."/>
        </authorList>
    </citation>
    <scope>NUCLEOTIDE SEQUENCE [LARGE SCALE GENOMIC DNA]</scope>
    <source>
        <strain evidence="7">214</strain>
    </source>
</reference>
<evidence type="ECO:0000256" key="3">
    <source>
        <dbReference type="ARBA" id="ARBA00023774"/>
    </source>
</evidence>
<evidence type="ECO:0000256" key="2">
    <source>
        <dbReference type="ARBA" id="ARBA00022837"/>
    </source>
</evidence>
<evidence type="ECO:0000256" key="4">
    <source>
        <dbReference type="RuleBase" id="RU369080"/>
    </source>
</evidence>
<dbReference type="PRINTS" id="PR00450">
    <property type="entry name" value="RECOVERIN"/>
</dbReference>
<dbReference type="Pfam" id="PF13202">
    <property type="entry name" value="EF-hand_5"/>
    <property type="match status" value="1"/>
</dbReference>
<keyword evidence="8" id="KW-1185">Reference proteome</keyword>
<dbReference type="GO" id="GO:0019722">
    <property type="term" value="P:calcium-mediated signaling"/>
    <property type="evidence" value="ECO:0007669"/>
    <property type="project" value="UniProtKB-UniRule"/>
</dbReference>
<evidence type="ECO:0000256" key="5">
    <source>
        <dbReference type="SAM" id="MobiDB-lite"/>
    </source>
</evidence>
<dbReference type="Gene3D" id="1.10.238.10">
    <property type="entry name" value="EF-hand"/>
    <property type="match status" value="1"/>
</dbReference>
<evidence type="ECO:0000313" key="7">
    <source>
        <dbReference type="EMBL" id="GKV03565.1"/>
    </source>
</evidence>
<dbReference type="InterPro" id="IPR045198">
    <property type="entry name" value="CNBL1-10"/>
</dbReference>
<dbReference type="SUPFAM" id="SSF47473">
    <property type="entry name" value="EF-hand"/>
    <property type="match status" value="1"/>
</dbReference>
<keyword evidence="4" id="KW-0479">Metal-binding</keyword>
<sequence length="442" mass="50122">MSSFRLHLCSSVTKEWLGANMALDAADVPPLTQCPIYAPNASVIWFRGELRLSSAKIKLVTPKLRIRKLKKHIIHRPSLSFIPAPPPCHDSIGISPHQSPPHHLRQSNLISAPLPSRSHHQSPPHLVISTAEQKQQSNPISLHLRRQLTIAPLPLTAPDKAHIPATRLPLLHRTKQKQQSITDPLWSARAEELKNNHLMTACLLLAMDSSNSSGTSYPSLSVGEQICAAFIIPIIAVFDFLMFSFANCFEHQPPRYNKHRYGSELLARLAHQTCFTVNEVEALCALFKNLSSSIIDDGLIHKEQLQLALFHNPNVENVFLERVFDLFDEKRNGVIEFEEFVHGFSVFHPNAPMEEKIDFAFRLYDLRQTGFIEWEEVKQMVAAVLMEFEIELSDDLLDAIVDKTFADVDADGDRRINKEEWKAFVVRNPSVLKNMTLPHLMQ</sequence>
<dbReference type="AlphaFoldDB" id="A0AAV5ISY2"/>
<dbReference type="InterPro" id="IPR011992">
    <property type="entry name" value="EF-hand-dom_pair"/>
</dbReference>
<comment type="function">
    <text evidence="4">Acts as a calcium sensor. CBL proteins interact with CIPK serine-threonine protein kinases. Binding of a CBL protein to the regulatory NAF domain of a CIPK protein lead to the activation of the kinase in a calcium-dependent manner.</text>
</comment>
<evidence type="ECO:0000259" key="6">
    <source>
        <dbReference type="PROSITE" id="PS50222"/>
    </source>
</evidence>
<keyword evidence="2 4" id="KW-0106">Calcium</keyword>
<dbReference type="PROSITE" id="PS00018">
    <property type="entry name" value="EF_HAND_1"/>
    <property type="match status" value="1"/>
</dbReference>
<keyword evidence="4" id="KW-0472">Membrane</keyword>
<comment type="similarity">
    <text evidence="3 4">Belongs to the calcineurin regulatory subunit family.</text>
</comment>
<proteinExistence type="inferred from homology"/>
<feature type="region of interest" description="Disordered" evidence="5">
    <location>
        <begin position="113"/>
        <end position="132"/>
    </location>
</feature>
<dbReference type="InterPro" id="IPR018247">
    <property type="entry name" value="EF_Hand_1_Ca_BS"/>
</dbReference>
<dbReference type="PROSITE" id="PS50222">
    <property type="entry name" value="EF_HAND_2"/>
    <property type="match status" value="3"/>
</dbReference>
<evidence type="ECO:0000256" key="1">
    <source>
        <dbReference type="ARBA" id="ARBA00022737"/>
    </source>
</evidence>
<dbReference type="Pfam" id="PF13499">
    <property type="entry name" value="EF-hand_7"/>
    <property type="match status" value="1"/>
</dbReference>
<dbReference type="Proteomes" id="UP001054252">
    <property type="component" value="Unassembled WGS sequence"/>
</dbReference>
<feature type="domain" description="EF-hand" evidence="6">
    <location>
        <begin position="396"/>
        <end position="431"/>
    </location>
</feature>
<dbReference type="PANTHER" id="PTHR23056:SF26">
    <property type="entry name" value="CALCINEURIN B-LIKE PROTEIN 10"/>
    <property type="match status" value="1"/>
</dbReference>
<keyword evidence="1 4" id="KW-0677">Repeat</keyword>
<organism evidence="7 8">
    <name type="scientific">Rubroshorea leprosula</name>
    <dbReference type="NCBI Taxonomy" id="152421"/>
    <lineage>
        <taxon>Eukaryota</taxon>
        <taxon>Viridiplantae</taxon>
        <taxon>Streptophyta</taxon>
        <taxon>Embryophyta</taxon>
        <taxon>Tracheophyta</taxon>
        <taxon>Spermatophyta</taxon>
        <taxon>Magnoliopsida</taxon>
        <taxon>eudicotyledons</taxon>
        <taxon>Gunneridae</taxon>
        <taxon>Pentapetalae</taxon>
        <taxon>rosids</taxon>
        <taxon>malvids</taxon>
        <taxon>Malvales</taxon>
        <taxon>Dipterocarpaceae</taxon>
        <taxon>Rubroshorea</taxon>
    </lineage>
</organism>
<dbReference type="PANTHER" id="PTHR23056">
    <property type="entry name" value="CALCINEURIN B"/>
    <property type="match status" value="1"/>
</dbReference>
<dbReference type="GO" id="GO:0016020">
    <property type="term" value="C:membrane"/>
    <property type="evidence" value="ECO:0007669"/>
    <property type="project" value="UniProtKB-SubCell"/>
</dbReference>
<dbReference type="GO" id="GO:0005509">
    <property type="term" value="F:calcium ion binding"/>
    <property type="evidence" value="ECO:0007669"/>
    <property type="project" value="UniProtKB-UniRule"/>
</dbReference>
<comment type="caution">
    <text evidence="7">The sequence shown here is derived from an EMBL/GenBank/DDBJ whole genome shotgun (WGS) entry which is preliminary data.</text>
</comment>
<name>A0AAV5ISY2_9ROSI</name>
<dbReference type="CDD" id="cd00051">
    <property type="entry name" value="EFh"/>
    <property type="match status" value="2"/>
</dbReference>
<dbReference type="GO" id="GO:0019900">
    <property type="term" value="F:kinase binding"/>
    <property type="evidence" value="ECO:0007669"/>
    <property type="project" value="UniProtKB-UniRule"/>
</dbReference>
<dbReference type="FunFam" id="1.10.238.10:FF:000073">
    <property type="entry name" value="calcineurin B-like protein 3"/>
    <property type="match status" value="1"/>
</dbReference>
<dbReference type="EMBL" id="BPVZ01000020">
    <property type="protein sequence ID" value="GKV03565.1"/>
    <property type="molecule type" value="Genomic_DNA"/>
</dbReference>
<feature type="domain" description="EF-hand" evidence="6">
    <location>
        <begin position="315"/>
        <end position="350"/>
    </location>
</feature>